<evidence type="ECO:0000256" key="2">
    <source>
        <dbReference type="ARBA" id="ARBA00008143"/>
    </source>
</evidence>
<dbReference type="PANTHER" id="PTHR30069:SF29">
    <property type="entry name" value="HEMOGLOBIN AND HEMOGLOBIN-HAPTOGLOBIN-BINDING PROTEIN 1-RELATED"/>
    <property type="match status" value="1"/>
</dbReference>
<organism evidence="15 16">
    <name type="scientific">Pseudobowmanella zhangzhouensis</name>
    <dbReference type="NCBI Taxonomy" id="1537679"/>
    <lineage>
        <taxon>Bacteria</taxon>
        <taxon>Pseudomonadati</taxon>
        <taxon>Pseudomonadota</taxon>
        <taxon>Gammaproteobacteria</taxon>
        <taxon>Alteromonadales</taxon>
        <taxon>Alteromonadaceae</taxon>
    </lineage>
</organism>
<evidence type="ECO:0000256" key="1">
    <source>
        <dbReference type="ARBA" id="ARBA00004571"/>
    </source>
</evidence>
<gene>
    <name evidence="15" type="ORF">ACFP85_14825</name>
</gene>
<dbReference type="InterPro" id="IPR036942">
    <property type="entry name" value="Beta-barrel_TonB_sf"/>
</dbReference>
<evidence type="ECO:0000259" key="14">
    <source>
        <dbReference type="Pfam" id="PF07715"/>
    </source>
</evidence>
<dbReference type="InterPro" id="IPR012910">
    <property type="entry name" value="Plug_dom"/>
</dbReference>
<evidence type="ECO:0000256" key="7">
    <source>
        <dbReference type="ARBA" id="ARBA00023077"/>
    </source>
</evidence>
<dbReference type="Pfam" id="PF00593">
    <property type="entry name" value="TonB_dep_Rec_b-barrel"/>
    <property type="match status" value="1"/>
</dbReference>
<evidence type="ECO:0000313" key="15">
    <source>
        <dbReference type="EMBL" id="MFC6441424.1"/>
    </source>
</evidence>
<evidence type="ECO:0000256" key="9">
    <source>
        <dbReference type="ARBA" id="ARBA00023170"/>
    </source>
</evidence>
<dbReference type="PANTHER" id="PTHR30069">
    <property type="entry name" value="TONB-DEPENDENT OUTER MEMBRANE RECEPTOR"/>
    <property type="match status" value="1"/>
</dbReference>
<dbReference type="InterPro" id="IPR000531">
    <property type="entry name" value="Beta-barrel_TonB"/>
</dbReference>
<evidence type="ECO:0000256" key="8">
    <source>
        <dbReference type="ARBA" id="ARBA00023136"/>
    </source>
</evidence>
<dbReference type="Gene3D" id="2.40.170.20">
    <property type="entry name" value="TonB-dependent receptor, beta-barrel domain"/>
    <property type="match status" value="1"/>
</dbReference>
<keyword evidence="4 11" id="KW-1134">Transmembrane beta strand</keyword>
<comment type="caution">
    <text evidence="15">The sequence shown here is derived from an EMBL/GenBank/DDBJ whole genome shotgun (WGS) entry which is preliminary data.</text>
</comment>
<evidence type="ECO:0000256" key="12">
    <source>
        <dbReference type="RuleBase" id="RU003357"/>
    </source>
</evidence>
<protein>
    <submittedName>
        <fullName evidence="15">TonB-dependent receptor plug domain-containing protein</fullName>
    </submittedName>
</protein>
<keyword evidence="5 11" id="KW-0812">Transmembrane</keyword>
<dbReference type="Pfam" id="PF07715">
    <property type="entry name" value="Plug"/>
    <property type="match status" value="1"/>
</dbReference>
<keyword evidence="16" id="KW-1185">Reference proteome</keyword>
<evidence type="ECO:0000256" key="4">
    <source>
        <dbReference type="ARBA" id="ARBA00022452"/>
    </source>
</evidence>
<reference evidence="16" key="1">
    <citation type="journal article" date="2019" name="Int. J. Syst. Evol. Microbiol.">
        <title>The Global Catalogue of Microorganisms (GCM) 10K type strain sequencing project: providing services to taxonomists for standard genome sequencing and annotation.</title>
        <authorList>
            <consortium name="The Broad Institute Genomics Platform"/>
            <consortium name="The Broad Institute Genome Sequencing Center for Infectious Disease"/>
            <person name="Wu L."/>
            <person name="Ma J."/>
        </authorList>
    </citation>
    <scope>NUCLEOTIDE SEQUENCE [LARGE SCALE GENOMIC DNA]</scope>
    <source>
        <strain evidence="16">CGMCC 1.16031</strain>
    </source>
</reference>
<dbReference type="InterPro" id="IPR037066">
    <property type="entry name" value="Plug_dom_sf"/>
</dbReference>
<dbReference type="PROSITE" id="PS52016">
    <property type="entry name" value="TONB_DEPENDENT_REC_3"/>
    <property type="match status" value="1"/>
</dbReference>
<evidence type="ECO:0000256" key="6">
    <source>
        <dbReference type="ARBA" id="ARBA00022729"/>
    </source>
</evidence>
<dbReference type="Gene3D" id="2.170.130.10">
    <property type="entry name" value="TonB-dependent receptor, plug domain"/>
    <property type="match status" value="1"/>
</dbReference>
<evidence type="ECO:0000256" key="3">
    <source>
        <dbReference type="ARBA" id="ARBA00022448"/>
    </source>
</evidence>
<accession>A0ABW1XRQ3</accession>
<keyword evidence="3 11" id="KW-0813">Transport</keyword>
<dbReference type="Proteomes" id="UP001596364">
    <property type="component" value="Unassembled WGS sequence"/>
</dbReference>
<dbReference type="SUPFAM" id="SSF56935">
    <property type="entry name" value="Porins"/>
    <property type="match status" value="1"/>
</dbReference>
<comment type="similarity">
    <text evidence="2">Belongs to the TonB-dependent receptor family. Hemoglobin/haptoglobin binding protein subfamily.</text>
</comment>
<keyword evidence="7 12" id="KW-0798">TonB box</keyword>
<keyword evidence="8 11" id="KW-0472">Membrane</keyword>
<feature type="domain" description="TonB-dependent receptor plug" evidence="14">
    <location>
        <begin position="56"/>
        <end position="167"/>
    </location>
</feature>
<proteinExistence type="inferred from homology"/>
<sequence length="675" mass="76186">MPEQASKGVVRLTSGALITVLMTPLWAEEIADIYSLSLADLLNVKIESNTLTEKTIRDIPAPATIFTRTEIDALGVRYLHELLEFVPGYQVSRYSTYPYEYSASSRGLSDGSSSKKILFLLDGHAINAPRSGNVAHLANFSLQHVERVEILRGPGSSIYGSNAFTGVVNIVSRKDISAASLSSGNRLDYDLFAAHSFQDTLNLTIQANIADARGEPYLVADSYSNQRVTTSDPFKQHSLHVALEGEHSRIEWHTRELQMADFYHTSRISNQYNRSLQKAQFLFAEHEFQLTEQIQSTLLMDWVETEIHNGNQSTAPGLFATISQPASDEPLHGVGIFEDRRIALNWQNNWSYSPQTNVQFGLEWQQNSELRAEGYTNFDLVSLLSRDYPIQYFPNTDSVSKIGTEGSQRFMGAYTQIQTHAMGVDWILGGRYDRYQGLSGQFNLRLGAIFYPTDAWQLKLLYGEAFRAPEISETGLIRGITRAGNPYLISESINTTDIILQYLGDDLLLSVGAFYNHYTHPIIVGDVDGLVSFVNGTQQSSQGLETELHWQLNNQTRLRVTATHFFKLPTAAFRESDSMASIQLTNQWQRWQTSLSAVYRAERETEALNNDLTTLDAYWLWRARIAYQMNKDWSLALNIDNIANTDYRSPSISAEIPDGVPNKRRNWTLSLNWAF</sequence>
<feature type="domain" description="TonB-dependent receptor-like beta-barrel" evidence="13">
    <location>
        <begin position="192"/>
        <end position="642"/>
    </location>
</feature>
<keyword evidence="6" id="KW-0732">Signal</keyword>
<evidence type="ECO:0000256" key="11">
    <source>
        <dbReference type="PROSITE-ProRule" id="PRU01360"/>
    </source>
</evidence>
<evidence type="ECO:0000259" key="13">
    <source>
        <dbReference type="Pfam" id="PF00593"/>
    </source>
</evidence>
<comment type="subcellular location">
    <subcellularLocation>
        <location evidence="1 11">Cell outer membrane</location>
        <topology evidence="1 11">Multi-pass membrane protein</topology>
    </subcellularLocation>
</comment>
<keyword evidence="9 15" id="KW-0675">Receptor</keyword>
<keyword evidence="10 11" id="KW-0998">Cell outer membrane</keyword>
<evidence type="ECO:0000313" key="16">
    <source>
        <dbReference type="Proteomes" id="UP001596364"/>
    </source>
</evidence>
<dbReference type="RefSeq" id="WP_131257813.1">
    <property type="nucleotide sequence ID" value="NZ_JBHSUS010000001.1"/>
</dbReference>
<name>A0ABW1XRQ3_9ALTE</name>
<dbReference type="InterPro" id="IPR039426">
    <property type="entry name" value="TonB-dep_rcpt-like"/>
</dbReference>
<dbReference type="EMBL" id="JBHSUS010000001">
    <property type="protein sequence ID" value="MFC6441424.1"/>
    <property type="molecule type" value="Genomic_DNA"/>
</dbReference>
<evidence type="ECO:0000256" key="10">
    <source>
        <dbReference type="ARBA" id="ARBA00023237"/>
    </source>
</evidence>
<evidence type="ECO:0000256" key="5">
    <source>
        <dbReference type="ARBA" id="ARBA00022692"/>
    </source>
</evidence>